<proteinExistence type="predicted"/>
<organism evidence="2 3">
    <name type="scientific">Collinsella ihumii</name>
    <dbReference type="NCBI Taxonomy" id="1720204"/>
    <lineage>
        <taxon>Bacteria</taxon>
        <taxon>Bacillati</taxon>
        <taxon>Actinomycetota</taxon>
        <taxon>Coriobacteriia</taxon>
        <taxon>Coriobacteriales</taxon>
        <taxon>Coriobacteriaceae</taxon>
        <taxon>Collinsella</taxon>
    </lineage>
</organism>
<dbReference type="EMBL" id="DYVF01000029">
    <property type="protein sequence ID" value="HJG30537.1"/>
    <property type="molecule type" value="Genomic_DNA"/>
</dbReference>
<gene>
    <name evidence="2" type="ORF">K8U80_03975</name>
</gene>
<feature type="domain" description="AAA+ ATPase" evidence="1">
    <location>
        <begin position="480"/>
        <end position="852"/>
    </location>
</feature>
<protein>
    <submittedName>
        <fullName evidence="2">AAA family ATPase</fullName>
    </submittedName>
</protein>
<reference evidence="2" key="1">
    <citation type="journal article" date="2021" name="PeerJ">
        <title>Extensive microbial diversity within the chicken gut microbiome revealed by metagenomics and culture.</title>
        <authorList>
            <person name="Gilroy R."/>
            <person name="Ravi A."/>
            <person name="Getino M."/>
            <person name="Pursley I."/>
            <person name="Horton D.L."/>
            <person name="Alikhan N.F."/>
            <person name="Baker D."/>
            <person name="Gharbi K."/>
            <person name="Hall N."/>
            <person name="Watson M."/>
            <person name="Adriaenssens E.M."/>
            <person name="Foster-Nyarko E."/>
            <person name="Jarju S."/>
            <person name="Secka A."/>
            <person name="Antonio M."/>
            <person name="Oren A."/>
            <person name="Chaudhuri R.R."/>
            <person name="La Ragione R."/>
            <person name="Hildebrand F."/>
            <person name="Pallen M.J."/>
        </authorList>
    </citation>
    <scope>NUCLEOTIDE SEQUENCE</scope>
    <source>
        <strain evidence="2">ChiGjej2B2-7701</strain>
    </source>
</reference>
<dbReference type="SMART" id="SM00382">
    <property type="entry name" value="AAA"/>
    <property type="match status" value="1"/>
</dbReference>
<dbReference type="GO" id="GO:0016887">
    <property type="term" value="F:ATP hydrolysis activity"/>
    <property type="evidence" value="ECO:0007669"/>
    <property type="project" value="InterPro"/>
</dbReference>
<dbReference type="InterPro" id="IPR003593">
    <property type="entry name" value="AAA+_ATPase"/>
</dbReference>
<dbReference type="InterPro" id="IPR027417">
    <property type="entry name" value="P-loop_NTPase"/>
</dbReference>
<name>A0A921LR04_9ACTN</name>
<dbReference type="Proteomes" id="UP000746751">
    <property type="component" value="Unassembled WGS sequence"/>
</dbReference>
<dbReference type="SUPFAM" id="SSF52540">
    <property type="entry name" value="P-loop containing nucleoside triphosphate hydrolases"/>
    <property type="match status" value="1"/>
</dbReference>
<dbReference type="AlphaFoldDB" id="A0A921LR04"/>
<dbReference type="Gene3D" id="3.40.50.300">
    <property type="entry name" value="P-loop containing nucleotide triphosphate hydrolases"/>
    <property type="match status" value="2"/>
</dbReference>
<dbReference type="InterPro" id="IPR052934">
    <property type="entry name" value="Methyl-DNA_Rec/Restrict_Enz"/>
</dbReference>
<dbReference type="PANTHER" id="PTHR37291">
    <property type="entry name" value="5-METHYLCYTOSINE-SPECIFIC RESTRICTION ENZYME B"/>
    <property type="match status" value="1"/>
</dbReference>
<evidence type="ECO:0000313" key="3">
    <source>
        <dbReference type="Proteomes" id="UP000746751"/>
    </source>
</evidence>
<sequence length="988" mass="112445">MTPGERRERFRAWALEQPKQSGAGTYANSTVDGYCDLISKIGERHQNVIDAGYPSNLFECDDIVTVSALHDTIKELCEKDSDDWNSLSLYLLFLKSTVADSKDALDELIEEYSGAFENFRKFELYKWEAVKQFQVAWKPDAEDFAAMLKEALSKSSNLLSGGNYFARRMLQFFAEINPDKTRRALVDILFDEDLDLQMRMRRYEKAAVELLEELNEKNHADDIAPAKKHDQDPRAMNVYLTFLHPSSHYLYKYSVYKNIAARLDIEMEKDKFGCVAGYDLICESILERLKAKYPEVIEKSDSLLPAELCDVDPEHHLLVQDIVYYVEAYSADYGWFPPLSEYDPGISVSEWQELLEDPTITSNNNLIALKCLRTFSDGASCTEAANKYGRSKNFYLNGIVSFAKRVHARTGCPMNRRDDDGKNRFWALPCVGKEAEKGHAGGFIWKLRDELLKALEEIDLDGVPMYVNNEGENVGQEARTNSNIILYGPPGTGKTYSVAAMAWLISRGVDATLENIQKLSDEERAEAKAWYDAQLADHENGQVAFTTFHQSYGYEEFIEGIRPIIPDESESEIEGDLGYTYEDGVFKAFCRRASKPIVIDNAKDFGFNEDPTVWKVSLGGTGDNPIRKECLENGHIRIGWDSYGPDVTDETDFSTDGGKTALAAFINKMRIGDIVLSCYSSTTVDAIGVIAGEAEWHEEYDRLKRQRNVKWIAKGIAFNIVEEFDLPTMTLSAVYRLKLDATDVLKIYEQTGGDDLRMTAPNDKSYIFVIDEINRGNISKVFGELITLIEPSKRAGQPDQQSAILPYTKQSFSVPANVVIIGTMNTADRSIALMDTALRRRFRFVEMMPDYKALDDIGEIVGISVSKMVRRMNQRIDVLYDREHELGHAYFMELKDEPTIERLSTIFAERIIPLLQEYFYNDYEKIRLVLADNQKKNPAKEFFPEDKSITFEELFGDADTSYEDVHDYHLNRDALSDPQAYIGIYEQV</sequence>
<dbReference type="Pfam" id="PF07728">
    <property type="entry name" value="AAA_5"/>
    <property type="match status" value="1"/>
</dbReference>
<dbReference type="GO" id="GO:0005524">
    <property type="term" value="F:ATP binding"/>
    <property type="evidence" value="ECO:0007669"/>
    <property type="project" value="InterPro"/>
</dbReference>
<evidence type="ECO:0000259" key="1">
    <source>
        <dbReference type="SMART" id="SM00382"/>
    </source>
</evidence>
<reference evidence="2" key="2">
    <citation type="submission" date="2021-09" db="EMBL/GenBank/DDBJ databases">
        <authorList>
            <person name="Gilroy R."/>
        </authorList>
    </citation>
    <scope>NUCLEOTIDE SEQUENCE</scope>
    <source>
        <strain evidence="2">ChiGjej2B2-7701</strain>
    </source>
</reference>
<dbReference type="InterPro" id="IPR011704">
    <property type="entry name" value="ATPase_dyneun-rel_AAA"/>
</dbReference>
<evidence type="ECO:0000313" key="2">
    <source>
        <dbReference type="EMBL" id="HJG30537.1"/>
    </source>
</evidence>
<accession>A0A921LR04</accession>
<dbReference type="PANTHER" id="PTHR37291:SF1">
    <property type="entry name" value="TYPE IV METHYL-DIRECTED RESTRICTION ENZYME ECOKMCRB SUBUNIT"/>
    <property type="match status" value="1"/>
</dbReference>
<comment type="caution">
    <text evidence="2">The sequence shown here is derived from an EMBL/GenBank/DDBJ whole genome shotgun (WGS) entry which is preliminary data.</text>
</comment>